<keyword evidence="3" id="KW-1185">Reference proteome</keyword>
<dbReference type="AlphaFoldDB" id="A0A7R9MGS3"/>
<evidence type="ECO:0000256" key="1">
    <source>
        <dbReference type="SAM" id="Phobius"/>
    </source>
</evidence>
<dbReference type="EMBL" id="OC933246">
    <property type="protein sequence ID" value="CAD7659823.1"/>
    <property type="molecule type" value="Genomic_DNA"/>
</dbReference>
<organism evidence="2">
    <name type="scientific">Oppiella nova</name>
    <dbReference type="NCBI Taxonomy" id="334625"/>
    <lineage>
        <taxon>Eukaryota</taxon>
        <taxon>Metazoa</taxon>
        <taxon>Ecdysozoa</taxon>
        <taxon>Arthropoda</taxon>
        <taxon>Chelicerata</taxon>
        <taxon>Arachnida</taxon>
        <taxon>Acari</taxon>
        <taxon>Acariformes</taxon>
        <taxon>Sarcoptiformes</taxon>
        <taxon>Oribatida</taxon>
        <taxon>Brachypylina</taxon>
        <taxon>Oppioidea</taxon>
        <taxon>Oppiidae</taxon>
        <taxon>Oppiella</taxon>
    </lineage>
</organism>
<reference evidence="2" key="1">
    <citation type="submission" date="2020-11" db="EMBL/GenBank/DDBJ databases">
        <authorList>
            <person name="Tran Van P."/>
        </authorList>
    </citation>
    <scope>NUCLEOTIDE SEQUENCE</scope>
</reference>
<dbReference type="Proteomes" id="UP000728032">
    <property type="component" value="Unassembled WGS sequence"/>
</dbReference>
<keyword evidence="1" id="KW-0812">Transmembrane</keyword>
<sequence length="142" mass="16684">MNITYGLSTYGKPIVINEGTDGLPAYRLLFVFLIITWFIFLKIREILIYRAIRRHHRLDQQQQPGSIIHTVHYVDNICRPVDYYEPKYLYQKYVISTMEITLLRANTATRVTVQGDDDEIESFNMQVKGAVRQRSRSQTPTK</sequence>
<evidence type="ECO:0000313" key="2">
    <source>
        <dbReference type="EMBL" id="CAD7659823.1"/>
    </source>
</evidence>
<name>A0A7R9MGS3_9ACAR</name>
<feature type="transmembrane region" description="Helical" evidence="1">
    <location>
        <begin position="25"/>
        <end position="43"/>
    </location>
</feature>
<evidence type="ECO:0000313" key="3">
    <source>
        <dbReference type="Proteomes" id="UP000728032"/>
    </source>
</evidence>
<keyword evidence="1" id="KW-0472">Membrane</keyword>
<proteinExistence type="predicted"/>
<protein>
    <submittedName>
        <fullName evidence="2">Uncharacterized protein</fullName>
    </submittedName>
</protein>
<gene>
    <name evidence="2" type="ORF">ONB1V03_LOCUS16394</name>
</gene>
<dbReference type="OrthoDB" id="8249736at2759"/>
<keyword evidence="1" id="KW-1133">Transmembrane helix</keyword>
<accession>A0A7R9MGS3</accession>
<dbReference type="EMBL" id="CAJPVJ010018421">
    <property type="protein sequence ID" value="CAG2176961.1"/>
    <property type="molecule type" value="Genomic_DNA"/>
</dbReference>